<proteinExistence type="predicted"/>
<sequence>MKILVLGSINIDYNYYVGHITTPKETQGASHMEVFPGGKGLNQAVTLARAGLEVQLAGQIGSDGQEMLDKLKEQLCIDISPVRVVEGRTGHAIIQVDEIGQNAIMIYGGANRTIDKAYIDDVLAQYGEGDVLVLQNEISCLQYAIDAAYEKKMFIVLNPSPCTRELLRSDLTKISMFCLNEIEGRSMTSYVQPGDILIRLAEMYPNSQFLFTLGSQGAFYKNGTRQIYQASLKVPVVDSTAAGDVFEGYFLAAYLYGKDAEVALEYATYASALSVTKRGAAYFSAPTMDKVEEYLMNPKHRPDFNPAPLVLENA</sequence>
<evidence type="ECO:0000259" key="3">
    <source>
        <dbReference type="Pfam" id="PF00294"/>
    </source>
</evidence>
<evidence type="ECO:0000313" key="5">
    <source>
        <dbReference type="Proteomes" id="UP000783588"/>
    </source>
</evidence>
<feature type="domain" description="Carbohydrate kinase PfkB" evidence="3">
    <location>
        <begin position="2"/>
        <end position="287"/>
    </location>
</feature>
<evidence type="ECO:0000313" key="4">
    <source>
        <dbReference type="EMBL" id="MBU5490097.1"/>
    </source>
</evidence>
<dbReference type="InterPro" id="IPR011611">
    <property type="entry name" value="PfkB_dom"/>
</dbReference>
<dbReference type="InterPro" id="IPR011877">
    <property type="entry name" value="Ribokinase"/>
</dbReference>
<evidence type="ECO:0000256" key="2">
    <source>
        <dbReference type="ARBA" id="ARBA00022777"/>
    </source>
</evidence>
<gene>
    <name evidence="4" type="ORF">KQI75_05595</name>
</gene>
<evidence type="ECO:0000256" key="1">
    <source>
        <dbReference type="ARBA" id="ARBA00022679"/>
    </source>
</evidence>
<dbReference type="CDD" id="cd01174">
    <property type="entry name" value="ribokinase"/>
    <property type="match status" value="1"/>
</dbReference>
<dbReference type="EMBL" id="JAHLQI010000002">
    <property type="protein sequence ID" value="MBU5490097.1"/>
    <property type="molecule type" value="Genomic_DNA"/>
</dbReference>
<name>A0ABS6EQX1_9FIRM</name>
<keyword evidence="1" id="KW-0808">Transferase</keyword>
<dbReference type="PANTHER" id="PTHR10584">
    <property type="entry name" value="SUGAR KINASE"/>
    <property type="match status" value="1"/>
</dbReference>
<accession>A0ABS6EQX1</accession>
<keyword evidence="5" id="KW-1185">Reference proteome</keyword>
<protein>
    <submittedName>
        <fullName evidence="4">Ribokinase</fullName>
    </submittedName>
</protein>
<keyword evidence="2" id="KW-0418">Kinase</keyword>
<dbReference type="Proteomes" id="UP000783588">
    <property type="component" value="Unassembled WGS sequence"/>
</dbReference>
<organism evidence="4 5">
    <name type="scientific">Butyricicoccus intestinisimiae</name>
    <dbReference type="NCBI Taxonomy" id="2841509"/>
    <lineage>
        <taxon>Bacteria</taxon>
        <taxon>Bacillati</taxon>
        <taxon>Bacillota</taxon>
        <taxon>Clostridia</taxon>
        <taxon>Eubacteriales</taxon>
        <taxon>Butyricicoccaceae</taxon>
        <taxon>Butyricicoccus</taxon>
    </lineage>
</organism>
<dbReference type="RefSeq" id="WP_216469741.1">
    <property type="nucleotide sequence ID" value="NZ_JAHLQI010000002.1"/>
</dbReference>
<dbReference type="Pfam" id="PF00294">
    <property type="entry name" value="PfkB"/>
    <property type="match status" value="1"/>
</dbReference>
<dbReference type="PANTHER" id="PTHR10584:SF166">
    <property type="entry name" value="RIBOKINASE"/>
    <property type="match status" value="1"/>
</dbReference>
<comment type="caution">
    <text evidence="4">The sequence shown here is derived from an EMBL/GenBank/DDBJ whole genome shotgun (WGS) entry which is preliminary data.</text>
</comment>
<reference evidence="4 5" key="1">
    <citation type="submission" date="2021-06" db="EMBL/GenBank/DDBJ databases">
        <authorList>
            <person name="Sun Q."/>
            <person name="Li D."/>
        </authorList>
    </citation>
    <scope>NUCLEOTIDE SEQUENCE [LARGE SCALE GENOMIC DNA]</scope>
    <source>
        <strain evidence="4 5">MSJd-7</strain>
    </source>
</reference>